<proteinExistence type="predicted"/>
<evidence type="ECO:0000313" key="2">
    <source>
        <dbReference type="Proteomes" id="UP000247702"/>
    </source>
</evidence>
<dbReference type="STRING" id="94130.A0A2Z6QQY0"/>
<reference evidence="1 2" key="1">
    <citation type="submission" date="2017-11" db="EMBL/GenBank/DDBJ databases">
        <title>The genome of Rhizophagus clarus HR1 reveals common genetic basis of auxotrophy among arbuscular mycorrhizal fungi.</title>
        <authorList>
            <person name="Kobayashi Y."/>
        </authorList>
    </citation>
    <scope>NUCLEOTIDE SEQUENCE [LARGE SCALE GENOMIC DNA]</scope>
    <source>
        <strain evidence="1 2">HR1</strain>
    </source>
</reference>
<sequence>MMGEKYAPVPANNGLVAGNPAINTPDTLRAWLRAKYQRETVGNQQSAIQRLTQERYQPYDTPDTYEARIRPLLLGVADNDVQVLGFLKSHLTGDFYTWMKIANPGGINAFFTELKNMWLEHGQNLSGRISEESNQFANQALPSINPVSYSLPQVTPVSQPAFTKDDVQKVIQDALAQQKTENQALVKKVTELQSQMSQQTQVSAPRPITIKPQVATVGNFQPPPIMYLIKSEKAQHAFYIVDQKGNYIDPNQETDYHKYIVQAYNSLKRPQRNNNSARFNRIEEGLDETRDAVNETRDSINQLSNQFQKLNIHKLVARSNFNRGYFKPITPINFQHTPPALDNEEDDYDKVENAWYYTPEKK</sequence>
<protein>
    <submittedName>
        <fullName evidence="1">Uncharacterized protein</fullName>
    </submittedName>
</protein>
<dbReference type="AlphaFoldDB" id="A0A2Z6QQY0"/>
<evidence type="ECO:0000313" key="1">
    <source>
        <dbReference type="EMBL" id="GBB92823.1"/>
    </source>
</evidence>
<comment type="caution">
    <text evidence="1">The sequence shown here is derived from an EMBL/GenBank/DDBJ whole genome shotgun (WGS) entry which is preliminary data.</text>
</comment>
<name>A0A2Z6QQY0_9GLOM</name>
<gene>
    <name evidence="1" type="ORF">RclHR1_20600008</name>
</gene>
<dbReference type="EMBL" id="BEXD01001181">
    <property type="protein sequence ID" value="GBB92823.1"/>
    <property type="molecule type" value="Genomic_DNA"/>
</dbReference>
<accession>A0A2Z6QQY0</accession>
<keyword evidence="2" id="KW-1185">Reference proteome</keyword>
<organism evidence="1 2">
    <name type="scientific">Rhizophagus clarus</name>
    <dbReference type="NCBI Taxonomy" id="94130"/>
    <lineage>
        <taxon>Eukaryota</taxon>
        <taxon>Fungi</taxon>
        <taxon>Fungi incertae sedis</taxon>
        <taxon>Mucoromycota</taxon>
        <taxon>Glomeromycotina</taxon>
        <taxon>Glomeromycetes</taxon>
        <taxon>Glomerales</taxon>
        <taxon>Glomeraceae</taxon>
        <taxon>Rhizophagus</taxon>
    </lineage>
</organism>
<dbReference type="Proteomes" id="UP000247702">
    <property type="component" value="Unassembled WGS sequence"/>
</dbReference>